<dbReference type="InterPro" id="IPR029052">
    <property type="entry name" value="Metallo-depent_PP-like"/>
</dbReference>
<dbReference type="InterPro" id="IPR004843">
    <property type="entry name" value="Calcineurin-like_PHP"/>
</dbReference>
<comment type="catalytic activity">
    <reaction evidence="4 5">
        <text>P(1),P(4)-bis(5'-adenosyl) tetraphosphate + H2O = 2 ADP + 2 H(+)</text>
        <dbReference type="Rhea" id="RHEA:24252"/>
        <dbReference type="ChEBI" id="CHEBI:15377"/>
        <dbReference type="ChEBI" id="CHEBI:15378"/>
        <dbReference type="ChEBI" id="CHEBI:58141"/>
        <dbReference type="ChEBI" id="CHEBI:456216"/>
        <dbReference type="EC" id="3.6.1.41"/>
    </reaction>
</comment>
<dbReference type="NCBIfam" id="NF001204">
    <property type="entry name" value="PRK00166.1"/>
    <property type="match status" value="1"/>
</dbReference>
<dbReference type="Proteomes" id="UP000078070">
    <property type="component" value="Chromosome"/>
</dbReference>
<evidence type="ECO:0000256" key="5">
    <source>
        <dbReference type="HAMAP-Rule" id="MF_00199"/>
    </source>
</evidence>
<evidence type="ECO:0000256" key="2">
    <source>
        <dbReference type="ARBA" id="ARBA00005419"/>
    </source>
</evidence>
<dbReference type="KEGG" id="mars:A8C75_04500"/>
<dbReference type="SUPFAM" id="SSF56300">
    <property type="entry name" value="Metallo-dependent phosphatases"/>
    <property type="match status" value="1"/>
</dbReference>
<keyword evidence="8" id="KW-1185">Reference proteome</keyword>
<organism evidence="7 8">
    <name type="scientific">Marinobacterium aestuarii</name>
    <dbReference type="NCBI Taxonomy" id="1821621"/>
    <lineage>
        <taxon>Bacteria</taxon>
        <taxon>Pseudomonadati</taxon>
        <taxon>Pseudomonadota</taxon>
        <taxon>Gammaproteobacteria</taxon>
        <taxon>Oceanospirillales</taxon>
        <taxon>Oceanospirillaceae</taxon>
        <taxon>Marinobacterium</taxon>
    </lineage>
</organism>
<reference evidence="7 8" key="2">
    <citation type="journal article" date="2018" name="Int. J. Syst. Evol. Microbiol.">
        <title>Marinobacterium aestuarii sp. nov., a benzene-degrading marine bacterium isolated from estuary sediment.</title>
        <authorList>
            <person name="Bae S.S."/>
            <person name="Jung J."/>
            <person name="Chung D."/>
            <person name="Baek K."/>
        </authorList>
    </citation>
    <scope>NUCLEOTIDE SEQUENCE [LARGE SCALE GENOMIC DNA]</scope>
    <source>
        <strain evidence="7 8">ST58-10</strain>
    </source>
</reference>
<dbReference type="Pfam" id="PF00149">
    <property type="entry name" value="Metallophos"/>
    <property type="match status" value="1"/>
</dbReference>
<dbReference type="EC" id="3.6.1.41" evidence="5"/>
<dbReference type="Gene3D" id="3.60.21.10">
    <property type="match status" value="1"/>
</dbReference>
<sequence length="285" mass="32295">MATYAIGDIQGCFDQLKSLLECTGFSDTDQLWLAGDLVNRGPKSLETLRFVRSLGDRARVVLGNHDLHLLAIHYGVTQPRRSDTLGPILGAPDREELMHWLLQQPLLVHDDALDYVMVHAGIPPDWSLKQACNRAREVEAVLRGPEAESFFQHMYGNTPDRWSKELQGWDRLRVITNYLTRMRFCDSEGRLDFAAKGGLETQPKGFKPWYSHTRKADAQRIIFGHWAALEGGLQHPQLFSLDTGCVWGNRLTALRLEDQRYYSCDCSVNRRPTSGTAKKKVLSNG</sequence>
<evidence type="ECO:0000256" key="1">
    <source>
        <dbReference type="ARBA" id="ARBA00003413"/>
    </source>
</evidence>
<comment type="function">
    <text evidence="1 5">Hydrolyzes diadenosine 5',5'''-P1,P4-tetraphosphate to yield ADP.</text>
</comment>
<gene>
    <name evidence="5" type="primary">apaH</name>
    <name evidence="7" type="ORF">A8C75_04500</name>
</gene>
<dbReference type="PANTHER" id="PTHR40942">
    <property type="match status" value="1"/>
</dbReference>
<keyword evidence="3 5" id="KW-0378">Hydrolase</keyword>
<evidence type="ECO:0000313" key="8">
    <source>
        <dbReference type="Proteomes" id="UP000078070"/>
    </source>
</evidence>
<dbReference type="EMBL" id="CP015839">
    <property type="protein sequence ID" value="ANG61809.1"/>
    <property type="molecule type" value="Genomic_DNA"/>
</dbReference>
<dbReference type="NCBIfam" id="TIGR00668">
    <property type="entry name" value="apaH"/>
    <property type="match status" value="1"/>
</dbReference>
<protein>
    <recommendedName>
        <fullName evidence="5">Bis(5'-nucleosyl)-tetraphosphatase, symmetrical</fullName>
        <ecNumber evidence="5">3.6.1.41</ecNumber>
    </recommendedName>
    <alternativeName>
        <fullName evidence="5">Ap4A hydrolase</fullName>
    </alternativeName>
    <alternativeName>
        <fullName evidence="5">Diadenosine 5',5'''-P1,P4-tetraphosphate pyrophosphohydrolase</fullName>
    </alternativeName>
    <alternativeName>
        <fullName evidence="5">Diadenosine tetraphosphatase</fullName>
    </alternativeName>
</protein>
<dbReference type="AlphaFoldDB" id="A0A1A9EW89"/>
<dbReference type="RefSeq" id="WP_067378717.1">
    <property type="nucleotide sequence ID" value="NZ_CP015839.1"/>
</dbReference>
<dbReference type="GO" id="GO:0008803">
    <property type="term" value="F:bis(5'-nucleosyl)-tetraphosphatase (symmetrical) activity"/>
    <property type="evidence" value="ECO:0007669"/>
    <property type="project" value="UniProtKB-UniRule"/>
</dbReference>
<accession>A0A1A9EW89</accession>
<dbReference type="PANTHER" id="PTHR40942:SF4">
    <property type="entry name" value="CYTOCHROME C5"/>
    <property type="match status" value="1"/>
</dbReference>
<dbReference type="HAMAP" id="MF_00199">
    <property type="entry name" value="ApaH"/>
    <property type="match status" value="1"/>
</dbReference>
<comment type="similarity">
    <text evidence="2 5">Belongs to the Ap4A hydrolase family.</text>
</comment>
<dbReference type="InterPro" id="IPR004617">
    <property type="entry name" value="ApaH"/>
</dbReference>
<evidence type="ECO:0000313" key="7">
    <source>
        <dbReference type="EMBL" id="ANG61809.1"/>
    </source>
</evidence>
<feature type="domain" description="Calcineurin-like phosphoesterase" evidence="6">
    <location>
        <begin position="4"/>
        <end position="163"/>
    </location>
</feature>
<evidence type="ECO:0000259" key="6">
    <source>
        <dbReference type="Pfam" id="PF00149"/>
    </source>
</evidence>
<evidence type="ECO:0000256" key="3">
    <source>
        <dbReference type="ARBA" id="ARBA00022801"/>
    </source>
</evidence>
<dbReference type="OrthoDB" id="9807890at2"/>
<dbReference type="STRING" id="1821621.A8C75_04500"/>
<reference evidence="8" key="1">
    <citation type="submission" date="2016-05" db="EMBL/GenBank/DDBJ databases">
        <authorList>
            <person name="Baek K."/>
            <person name="Yang S.-J."/>
        </authorList>
    </citation>
    <scope>NUCLEOTIDE SEQUENCE [LARGE SCALE GENOMIC DNA]</scope>
    <source>
        <strain evidence="8">ST58-10</strain>
    </source>
</reference>
<evidence type="ECO:0000256" key="4">
    <source>
        <dbReference type="ARBA" id="ARBA00049417"/>
    </source>
</evidence>
<dbReference type="CDD" id="cd07422">
    <property type="entry name" value="MPP_ApaH"/>
    <property type="match status" value="1"/>
</dbReference>
<proteinExistence type="inferred from homology"/>
<name>A0A1A9EW89_9GAMM</name>
<dbReference type="PIRSF" id="PIRSF000903">
    <property type="entry name" value="B5n-ttraPtase_sm"/>
    <property type="match status" value="1"/>
</dbReference>